<keyword evidence="5" id="KW-0521">NADP</keyword>
<dbReference type="SUPFAM" id="SSF55469">
    <property type="entry name" value="FMN-dependent nitroreductase-like"/>
    <property type="match status" value="1"/>
</dbReference>
<evidence type="ECO:0000313" key="7">
    <source>
        <dbReference type="EMBL" id="MFK7641288.1"/>
    </source>
</evidence>
<protein>
    <submittedName>
        <fullName evidence="7">NADPH-dependent oxidoreductase</fullName>
    </submittedName>
</protein>
<reference evidence="7 8" key="1">
    <citation type="submission" date="2024-11" db="EMBL/GenBank/DDBJ databases">
        <authorList>
            <person name="Mikucki A.G."/>
            <person name="Kahler C.M."/>
        </authorList>
    </citation>
    <scope>NUCLEOTIDE SEQUENCE [LARGE SCALE GENOMIC DNA]</scope>
    <source>
        <strain evidence="7 8">EXNM717</strain>
    </source>
</reference>
<name>A0ABW8Q2C8_9NEIS</name>
<sequence length="249" mass="27858">MKPAVETIKNHRAFRHFKSDRPLAVEEIQTIIDCARQAPSWMNGQHYTIINITSPELRARIAALQPANPQIASCSTFLIFIADLHRAKLCSEAYDGTFAAAGHSDSLITAVTDASLAAQNAVVAAESLGYGTCFIGGIRFIADDIIGLLQLPEHTFPLFGLCIGVPDIEMRVKPRLPENTVYAENRYPDDAILSDGLKQYEQTMTEFGEARETLPYREKFARYYSSAEPKNEPLIYRQGWLVPHRDEKI</sequence>
<proteinExistence type="inferred from homology"/>
<keyword evidence="2 5" id="KW-0285">Flavoprotein</keyword>
<dbReference type="InterPro" id="IPR016446">
    <property type="entry name" value="Flavin_OxRdtase_Frp"/>
</dbReference>
<dbReference type="InterPro" id="IPR029479">
    <property type="entry name" value="Nitroreductase"/>
</dbReference>
<comment type="caution">
    <text evidence="7">The sequence shown here is derived from an EMBL/GenBank/DDBJ whole genome shotgun (WGS) entry which is preliminary data.</text>
</comment>
<dbReference type="RefSeq" id="WP_405385405.1">
    <property type="nucleotide sequence ID" value="NZ_JBJGEB010000002.1"/>
</dbReference>
<dbReference type="EMBL" id="JBJGEB010000002">
    <property type="protein sequence ID" value="MFK7641288.1"/>
    <property type="molecule type" value="Genomic_DNA"/>
</dbReference>
<dbReference type="PANTHER" id="PTHR43425:SF2">
    <property type="entry name" value="OXYGEN-INSENSITIVE NADPH NITROREDUCTASE"/>
    <property type="match status" value="1"/>
</dbReference>
<dbReference type="PIRSF" id="PIRSF005426">
    <property type="entry name" value="Frp"/>
    <property type="match status" value="1"/>
</dbReference>
<dbReference type="InterPro" id="IPR000415">
    <property type="entry name" value="Nitroreductase-like"/>
</dbReference>
<dbReference type="CDD" id="cd02146">
    <property type="entry name" value="NfsA-like"/>
    <property type="match status" value="1"/>
</dbReference>
<evidence type="ECO:0000256" key="2">
    <source>
        <dbReference type="ARBA" id="ARBA00022630"/>
    </source>
</evidence>
<evidence type="ECO:0000259" key="6">
    <source>
        <dbReference type="Pfam" id="PF00881"/>
    </source>
</evidence>
<evidence type="ECO:0000313" key="8">
    <source>
        <dbReference type="Proteomes" id="UP001621964"/>
    </source>
</evidence>
<gene>
    <name evidence="7" type="ORF">ACI43T_02075</name>
</gene>
<dbReference type="Gene3D" id="3.40.109.10">
    <property type="entry name" value="NADH Oxidase"/>
    <property type="match status" value="1"/>
</dbReference>
<evidence type="ECO:0000256" key="1">
    <source>
        <dbReference type="ARBA" id="ARBA00008366"/>
    </source>
</evidence>
<comment type="similarity">
    <text evidence="1 5">Belongs to the flavin oxidoreductase frp family.</text>
</comment>
<feature type="domain" description="Nitroreductase" evidence="6">
    <location>
        <begin position="8"/>
        <end position="164"/>
    </location>
</feature>
<organism evidence="7 8">
    <name type="scientific">Neisseria oralis</name>
    <dbReference type="NCBI Taxonomy" id="1107316"/>
    <lineage>
        <taxon>Bacteria</taxon>
        <taxon>Pseudomonadati</taxon>
        <taxon>Pseudomonadota</taxon>
        <taxon>Betaproteobacteria</taxon>
        <taxon>Neisseriales</taxon>
        <taxon>Neisseriaceae</taxon>
        <taxon>Neisseria</taxon>
    </lineage>
</organism>
<accession>A0ABW8Q2C8</accession>
<keyword evidence="3 5" id="KW-0288">FMN</keyword>
<evidence type="ECO:0000256" key="5">
    <source>
        <dbReference type="PIRNR" id="PIRNR005426"/>
    </source>
</evidence>
<keyword evidence="4 5" id="KW-0560">Oxidoreductase</keyword>
<keyword evidence="8" id="KW-1185">Reference proteome</keyword>
<dbReference type="Proteomes" id="UP001621964">
    <property type="component" value="Unassembled WGS sequence"/>
</dbReference>
<dbReference type="PANTHER" id="PTHR43425">
    <property type="entry name" value="OXYGEN-INSENSITIVE NADPH NITROREDUCTASE"/>
    <property type="match status" value="1"/>
</dbReference>
<evidence type="ECO:0000256" key="3">
    <source>
        <dbReference type="ARBA" id="ARBA00022643"/>
    </source>
</evidence>
<dbReference type="Pfam" id="PF00881">
    <property type="entry name" value="Nitroreductase"/>
    <property type="match status" value="1"/>
</dbReference>
<evidence type="ECO:0000256" key="4">
    <source>
        <dbReference type="ARBA" id="ARBA00023002"/>
    </source>
</evidence>